<dbReference type="GO" id="GO:0000139">
    <property type="term" value="C:Golgi membrane"/>
    <property type="evidence" value="ECO:0007669"/>
    <property type="project" value="TreeGrafter"/>
</dbReference>
<evidence type="ECO:0000256" key="2">
    <source>
        <dbReference type="ARBA" id="ARBA00022692"/>
    </source>
</evidence>
<reference evidence="8 9" key="1">
    <citation type="journal article" date="2011" name="G3 (Bethesda)">
        <title>Genome evolution in the Eremothecium clade of the Saccharomyces complex revealed by comparative genomics.</title>
        <authorList>
            <person name="Wendland J."/>
            <person name="Walther A."/>
        </authorList>
    </citation>
    <scope>NUCLEOTIDE SEQUENCE [LARGE SCALE GENOMIC DNA]</scope>
    <source>
        <strain evidence="9">CBS 270.75 / DBVPG 7215 / KCTC 17166 / NRRL Y-17582</strain>
    </source>
</reference>
<dbReference type="HOGENOM" id="CLU_050744_0_0_1"/>
<dbReference type="PANTHER" id="PTHR12223">
    <property type="entry name" value="VESICULAR MANNOSE-BINDING LECTIN"/>
    <property type="match status" value="1"/>
</dbReference>
<keyword evidence="4 6" id="KW-1133">Transmembrane helix</keyword>
<proteinExistence type="predicted"/>
<dbReference type="FunCoup" id="I6ND53">
    <property type="interactions" value="15"/>
</dbReference>
<dbReference type="Proteomes" id="UP000006790">
    <property type="component" value="Chromosome 5"/>
</dbReference>
<dbReference type="GeneID" id="11471918"/>
<feature type="domain" description="L-type lectin-like" evidence="7">
    <location>
        <begin position="180"/>
        <end position="322"/>
    </location>
</feature>
<evidence type="ECO:0000256" key="3">
    <source>
        <dbReference type="ARBA" id="ARBA00022729"/>
    </source>
</evidence>
<dbReference type="OMA" id="MGFPKNL"/>
<dbReference type="AlphaFoldDB" id="I6ND53"/>
<dbReference type="Pfam" id="PF03388">
    <property type="entry name" value="Lectin_leg-like"/>
    <property type="match status" value="2"/>
</dbReference>
<dbReference type="InterPro" id="IPR051136">
    <property type="entry name" value="Intracellular_Lectin-GPT"/>
</dbReference>
<evidence type="ECO:0000256" key="4">
    <source>
        <dbReference type="ARBA" id="ARBA00022989"/>
    </source>
</evidence>
<feature type="transmembrane region" description="Helical" evidence="6">
    <location>
        <begin position="400"/>
        <end position="420"/>
    </location>
</feature>
<dbReference type="SUPFAM" id="SSF49899">
    <property type="entry name" value="Concanavalin A-like lectins/glucanases"/>
    <property type="match status" value="1"/>
</dbReference>
<dbReference type="KEGG" id="erc:Ecym_5227"/>
<dbReference type="GO" id="GO:0005789">
    <property type="term" value="C:endoplasmic reticulum membrane"/>
    <property type="evidence" value="ECO:0007669"/>
    <property type="project" value="TreeGrafter"/>
</dbReference>
<name>I6ND53_ERECY</name>
<dbReference type="EMBL" id="CP002501">
    <property type="protein sequence ID" value="AET39995.1"/>
    <property type="molecule type" value="Genomic_DNA"/>
</dbReference>
<dbReference type="InParanoid" id="I6ND53"/>
<dbReference type="OrthoDB" id="270293at2759"/>
<evidence type="ECO:0000256" key="6">
    <source>
        <dbReference type="SAM" id="Phobius"/>
    </source>
</evidence>
<organism evidence="8 9">
    <name type="scientific">Eremothecium cymbalariae (strain CBS 270.75 / DBVPG 7215 / KCTC 17166 / NRRL Y-17582)</name>
    <name type="common">Yeast</name>
    <dbReference type="NCBI Taxonomy" id="931890"/>
    <lineage>
        <taxon>Eukaryota</taxon>
        <taxon>Fungi</taxon>
        <taxon>Dikarya</taxon>
        <taxon>Ascomycota</taxon>
        <taxon>Saccharomycotina</taxon>
        <taxon>Saccharomycetes</taxon>
        <taxon>Saccharomycetales</taxon>
        <taxon>Saccharomycetaceae</taxon>
        <taxon>Eremothecium</taxon>
    </lineage>
</organism>
<keyword evidence="3" id="KW-0732">Signal</keyword>
<evidence type="ECO:0000313" key="8">
    <source>
        <dbReference type="EMBL" id="AET39995.1"/>
    </source>
</evidence>
<evidence type="ECO:0000256" key="1">
    <source>
        <dbReference type="ARBA" id="ARBA00004479"/>
    </source>
</evidence>
<dbReference type="Gene3D" id="2.60.120.200">
    <property type="match status" value="1"/>
</dbReference>
<dbReference type="GO" id="GO:0006888">
    <property type="term" value="P:endoplasmic reticulum to Golgi vesicle-mediated transport"/>
    <property type="evidence" value="ECO:0007669"/>
    <property type="project" value="TreeGrafter"/>
</dbReference>
<dbReference type="GO" id="GO:0005793">
    <property type="term" value="C:endoplasmic reticulum-Golgi intermediate compartment"/>
    <property type="evidence" value="ECO:0007669"/>
    <property type="project" value="TreeGrafter"/>
</dbReference>
<evidence type="ECO:0000256" key="5">
    <source>
        <dbReference type="ARBA" id="ARBA00023136"/>
    </source>
</evidence>
<dbReference type="RefSeq" id="XP_003646812.1">
    <property type="nucleotide sequence ID" value="XM_003646764.1"/>
</dbReference>
<gene>
    <name evidence="8" type="ordered locus">Ecym_5227</name>
</gene>
<feature type="transmembrane region" description="Helical" evidence="6">
    <location>
        <begin position="7"/>
        <end position="27"/>
    </location>
</feature>
<sequence>MSRRNYIGQWITGLAVVSTFIAFHLLFPSSEILEDSSSYPGIGSFRSEKWSQQQKHEKPLRVAKYYNSDASLDIPYLEKINKFWHVRGSTQIKNWDEIKLTRSGERERSGLVLSNGIGDNTIDDFEVVVEFAIDLSDRTKLHGDGMAIVITSLQEYMTADLHSSYAKKQFYLNHGIELDNNELMGFPRNIPGLSVVIDTYKNSANTKYKPPFISAFINDDVKQQYYDIKSDGVDSTCRHLASQEMLSVIDTSRVRIIYLESVGFLKIDIDYGFQDHWTQLFKQEKGVQLPKHPRTGERFIGVGARNGELTQTVILHRVHTYEYHWTHDQEDNKEDTFDYVEEITRYLKWELGEVVKMEEDEYTRWSLIRGQMYDADFKEDEAPKRVSYLFRTIKFLKRSLVWLGMATIAYLISVYLRVILRKKGFLRGRMKGREFPVGILGK</sequence>
<dbReference type="GO" id="GO:0030134">
    <property type="term" value="C:COPII-coated ER to Golgi transport vesicle"/>
    <property type="evidence" value="ECO:0007669"/>
    <property type="project" value="TreeGrafter"/>
</dbReference>
<evidence type="ECO:0000313" key="9">
    <source>
        <dbReference type="Proteomes" id="UP000006790"/>
    </source>
</evidence>
<dbReference type="STRING" id="931890.I6ND53"/>
<dbReference type="InterPro" id="IPR013320">
    <property type="entry name" value="ConA-like_dom_sf"/>
</dbReference>
<protein>
    <recommendedName>
        <fullName evidence="7">L-type lectin-like domain-containing protein</fullName>
    </recommendedName>
</protein>
<dbReference type="GO" id="GO:0005635">
    <property type="term" value="C:nuclear envelope"/>
    <property type="evidence" value="ECO:0007669"/>
    <property type="project" value="EnsemblFungi"/>
</dbReference>
<dbReference type="eggNOG" id="ENOG502QVEK">
    <property type="taxonomic scope" value="Eukaryota"/>
</dbReference>
<keyword evidence="5 6" id="KW-0472">Membrane</keyword>
<dbReference type="InterPro" id="IPR005052">
    <property type="entry name" value="Lectin_leg"/>
</dbReference>
<feature type="domain" description="L-type lectin-like" evidence="7">
    <location>
        <begin position="66"/>
        <end position="152"/>
    </location>
</feature>
<comment type="subcellular location">
    <subcellularLocation>
        <location evidence="1">Membrane</location>
        <topology evidence="1">Single-pass type I membrane protein</topology>
    </subcellularLocation>
</comment>
<keyword evidence="2 6" id="KW-0812">Transmembrane</keyword>
<dbReference type="PANTHER" id="PTHR12223:SF45">
    <property type="entry name" value="RE50040P"/>
    <property type="match status" value="1"/>
</dbReference>
<evidence type="ECO:0000259" key="7">
    <source>
        <dbReference type="Pfam" id="PF03388"/>
    </source>
</evidence>
<dbReference type="GO" id="GO:0005537">
    <property type="term" value="F:D-mannose binding"/>
    <property type="evidence" value="ECO:0007669"/>
    <property type="project" value="TreeGrafter"/>
</dbReference>
<keyword evidence="9" id="KW-1185">Reference proteome</keyword>
<accession>I6ND53</accession>
<dbReference type="CDD" id="cd07308">
    <property type="entry name" value="lectin_leg-like"/>
    <property type="match status" value="1"/>
</dbReference>